<comment type="subcellular location">
    <subcellularLocation>
        <location evidence="1">Cytoplasm</location>
    </subcellularLocation>
</comment>
<evidence type="ECO:0000256" key="1">
    <source>
        <dbReference type="ARBA" id="ARBA00004496"/>
    </source>
</evidence>
<keyword evidence="2" id="KW-0963">Cytoplasm</keyword>
<dbReference type="CDD" id="cd00956">
    <property type="entry name" value="Transaldolase_FSA"/>
    <property type="match status" value="1"/>
</dbReference>
<dbReference type="AlphaFoldDB" id="A0A318MXF6"/>
<evidence type="ECO:0000256" key="4">
    <source>
        <dbReference type="ARBA" id="ARBA00023270"/>
    </source>
</evidence>
<gene>
    <name evidence="5" type="ORF">DK869_04630</name>
</gene>
<dbReference type="PANTHER" id="PTHR10683:SF40">
    <property type="entry name" value="FRUCTOSE-6-PHOSPHATE ALDOLASE 1-RELATED"/>
    <property type="match status" value="1"/>
</dbReference>
<dbReference type="SUPFAM" id="SSF51569">
    <property type="entry name" value="Aldolase"/>
    <property type="match status" value="1"/>
</dbReference>
<dbReference type="RefSeq" id="WP_110438831.1">
    <property type="nucleotide sequence ID" value="NZ_CP046393.1"/>
</dbReference>
<dbReference type="OrthoDB" id="9807051at2"/>
<name>A0A318MXF6_9PROT</name>
<dbReference type="EMBL" id="QGLT01000002">
    <property type="protein sequence ID" value="PXZ00689.1"/>
    <property type="molecule type" value="Genomic_DNA"/>
</dbReference>
<evidence type="ECO:0000313" key="6">
    <source>
        <dbReference type="Proteomes" id="UP000247565"/>
    </source>
</evidence>
<accession>A0A318MXF6</accession>
<dbReference type="FunFam" id="3.20.20.70:FF:000018">
    <property type="entry name" value="Probable transaldolase"/>
    <property type="match status" value="1"/>
</dbReference>
<dbReference type="GO" id="GO:0005975">
    <property type="term" value="P:carbohydrate metabolic process"/>
    <property type="evidence" value="ECO:0007669"/>
    <property type="project" value="InterPro"/>
</dbReference>
<keyword evidence="6" id="KW-1185">Reference proteome</keyword>
<dbReference type="Gene3D" id="3.20.20.70">
    <property type="entry name" value="Aldolase class I"/>
    <property type="match status" value="1"/>
</dbReference>
<dbReference type="Proteomes" id="UP000247565">
    <property type="component" value="Unassembled WGS sequence"/>
</dbReference>
<comment type="caution">
    <text evidence="5">The sequence shown here is derived from an EMBL/GenBank/DDBJ whole genome shotgun (WGS) entry which is preliminary data.</text>
</comment>
<dbReference type="GO" id="GO:0042182">
    <property type="term" value="P:ketone catabolic process"/>
    <property type="evidence" value="ECO:0007669"/>
    <property type="project" value="UniProtKB-ARBA"/>
</dbReference>
<proteinExistence type="predicted"/>
<dbReference type="GO" id="GO:0006098">
    <property type="term" value="P:pentose-phosphate shunt"/>
    <property type="evidence" value="ECO:0007669"/>
    <property type="project" value="UniProtKB-KW"/>
</dbReference>
<dbReference type="PANTHER" id="PTHR10683">
    <property type="entry name" value="TRANSALDOLASE"/>
    <property type="match status" value="1"/>
</dbReference>
<evidence type="ECO:0000313" key="5">
    <source>
        <dbReference type="EMBL" id="PXZ00689.1"/>
    </source>
</evidence>
<dbReference type="GO" id="GO:0005737">
    <property type="term" value="C:cytoplasm"/>
    <property type="evidence" value="ECO:0007669"/>
    <property type="project" value="UniProtKB-SubCell"/>
</dbReference>
<dbReference type="GO" id="GO:0016832">
    <property type="term" value="F:aldehyde-lyase activity"/>
    <property type="evidence" value="ECO:0007669"/>
    <property type="project" value="InterPro"/>
</dbReference>
<keyword evidence="4" id="KW-0704">Schiff base</keyword>
<sequence>MKFLLDTADVEDIKRICAMVPVDGVTTNPGIVAASGKSVFDLLPAIRDAMGGKGMLLAQVISPTVEGMIKDAHTLTSRVENLIVKVPVTPNGLVAIKELTKEGIPTLGTSIYGAAQGFMAALAGAKYLSPYVSRIDAQGGNGPETVKELQSLISQHKPDVEIVNASFKSPRQALECMMIGSAGITLPPSIFDLFIADPAVLAAVTEFGNQWFKAFNRHTLD</sequence>
<protein>
    <submittedName>
        <fullName evidence="5">Fructose-6-phosphate aldolase</fullName>
    </submittedName>
</protein>
<reference evidence="5 6" key="1">
    <citation type="submission" date="2018-05" db="EMBL/GenBank/DDBJ databases">
        <title>Reference genomes for bee gut microbiota database.</title>
        <authorList>
            <person name="Ellegaard K.M."/>
        </authorList>
    </citation>
    <scope>NUCLEOTIDE SEQUENCE [LARGE SCALE GENOMIC DNA]</scope>
    <source>
        <strain evidence="5 6">ESL0284</strain>
    </source>
</reference>
<dbReference type="InterPro" id="IPR018225">
    <property type="entry name" value="Transaldolase_AS"/>
</dbReference>
<dbReference type="InterPro" id="IPR013785">
    <property type="entry name" value="Aldolase_TIM"/>
</dbReference>
<dbReference type="InterPro" id="IPR033919">
    <property type="entry name" value="TSA/FSA_arc/bac"/>
</dbReference>
<keyword evidence="3" id="KW-0570">Pentose shunt</keyword>
<dbReference type="PROSITE" id="PS00958">
    <property type="entry name" value="TRANSALDOLASE_2"/>
    <property type="match status" value="1"/>
</dbReference>
<dbReference type="InterPro" id="IPR001585">
    <property type="entry name" value="TAL/FSA"/>
</dbReference>
<evidence type="ECO:0000256" key="3">
    <source>
        <dbReference type="ARBA" id="ARBA00023126"/>
    </source>
</evidence>
<organism evidence="5 6">
    <name type="scientific">Commensalibacter melissae</name>
    <dbReference type="NCBI Taxonomy" id="2070537"/>
    <lineage>
        <taxon>Bacteria</taxon>
        <taxon>Pseudomonadati</taxon>
        <taxon>Pseudomonadota</taxon>
        <taxon>Alphaproteobacteria</taxon>
        <taxon>Acetobacterales</taxon>
        <taxon>Acetobacteraceae</taxon>
    </lineage>
</organism>
<dbReference type="Pfam" id="PF00923">
    <property type="entry name" value="TAL_FSA"/>
    <property type="match status" value="1"/>
</dbReference>
<evidence type="ECO:0000256" key="2">
    <source>
        <dbReference type="ARBA" id="ARBA00022490"/>
    </source>
</evidence>
<dbReference type="SMR" id="A0A318MXF6"/>